<dbReference type="Proteomes" id="UP000095453">
    <property type="component" value="Unassembled WGS sequence"/>
</dbReference>
<protein>
    <submittedName>
        <fullName evidence="1">PD-(D/E)XK nuclease family transposase</fullName>
    </submittedName>
</protein>
<accession>A0A173S896</accession>
<evidence type="ECO:0000313" key="1">
    <source>
        <dbReference type="EMBL" id="CUM86037.1"/>
    </source>
</evidence>
<sequence>MNQEETMLLHKERYKETIKNLTVMSDIFARNVFKDKKACEYVLRIIMEDKDLTVIDNETQVDFRNMHGRGVVLDCVAKDGSGRVINVEIQQDDEGAHPKRARYNLGMMDSNVLDTGKNFDKLPETYVIFVTLKDALGHGLPIAHIDRIIRENGKEFGDEEHFIYVDSSKDDGGELGRLMHDFRVKEAKEMQTGALKDRVHELKETEKGVEHMCKEMEQLCDEARMDEKKETARNLNDMGLPIEQIAQALKVNAQMVQEWLAGSVSTAR</sequence>
<dbReference type="Pfam" id="PF12784">
    <property type="entry name" value="PDDEXK_2"/>
    <property type="match status" value="1"/>
</dbReference>
<gene>
    <name evidence="1" type="ORF">ERS852444_00828</name>
</gene>
<name>A0A173S896_9FIRM</name>
<dbReference type="AlphaFoldDB" id="A0A173S896"/>
<proteinExistence type="predicted"/>
<reference evidence="1 2" key="1">
    <citation type="submission" date="2015-09" db="EMBL/GenBank/DDBJ databases">
        <authorList>
            <consortium name="Pathogen Informatics"/>
        </authorList>
    </citation>
    <scope>NUCLEOTIDE SEQUENCE [LARGE SCALE GENOMIC DNA]</scope>
    <source>
        <strain evidence="1 2">2789STDY5608887</strain>
    </source>
</reference>
<organism evidence="1 2">
    <name type="scientific">Roseburia inulinivorans</name>
    <dbReference type="NCBI Taxonomy" id="360807"/>
    <lineage>
        <taxon>Bacteria</taxon>
        <taxon>Bacillati</taxon>
        <taxon>Bacillota</taxon>
        <taxon>Clostridia</taxon>
        <taxon>Lachnospirales</taxon>
        <taxon>Lachnospiraceae</taxon>
        <taxon>Roseburia</taxon>
    </lineage>
</organism>
<evidence type="ECO:0000313" key="2">
    <source>
        <dbReference type="Proteomes" id="UP000095453"/>
    </source>
</evidence>
<dbReference type="EMBL" id="CYXX01000004">
    <property type="protein sequence ID" value="CUM86037.1"/>
    <property type="molecule type" value="Genomic_DNA"/>
</dbReference>